<comment type="similarity">
    <text evidence="1">Belongs to the methyltransferase superfamily. LaeA methyltransferase family.</text>
</comment>
<evidence type="ECO:0000313" key="3">
    <source>
        <dbReference type="Proteomes" id="UP000515153"/>
    </source>
</evidence>
<dbReference type="AlphaFoldDB" id="A0A6P8BIB0"/>
<evidence type="ECO:0008006" key="5">
    <source>
        <dbReference type="Google" id="ProtNLM"/>
    </source>
</evidence>
<reference evidence="4" key="1">
    <citation type="journal article" date="2019" name="Mol. Biol. Evol.">
        <title>Blast fungal genomes show frequent chromosomal changes, gene gains and losses, and effector gene turnover.</title>
        <authorList>
            <person name="Gomez Luciano L.B."/>
            <person name="Jason Tsai I."/>
            <person name="Chuma I."/>
            <person name="Tosa Y."/>
            <person name="Chen Y.H."/>
            <person name="Li J.Y."/>
            <person name="Li M.Y."/>
            <person name="Jade Lu M.Y."/>
            <person name="Nakayashiki H."/>
            <person name="Li W.H."/>
        </authorList>
    </citation>
    <scope>NUCLEOTIDE SEQUENCE</scope>
    <source>
        <strain evidence="4">NI907</strain>
    </source>
</reference>
<evidence type="ECO:0000256" key="2">
    <source>
        <dbReference type="SAM" id="MobiDB-lite"/>
    </source>
</evidence>
<dbReference type="CDD" id="cd02440">
    <property type="entry name" value="AdoMet_MTases"/>
    <property type="match status" value="1"/>
</dbReference>
<reference evidence="4" key="3">
    <citation type="submission" date="2025-08" db="UniProtKB">
        <authorList>
            <consortium name="RefSeq"/>
        </authorList>
    </citation>
    <scope>IDENTIFICATION</scope>
    <source>
        <strain evidence="4">NI907</strain>
    </source>
</reference>
<feature type="compositionally biased region" description="Polar residues" evidence="2">
    <location>
        <begin position="436"/>
        <end position="446"/>
    </location>
</feature>
<dbReference type="Gene3D" id="3.40.50.150">
    <property type="entry name" value="Vaccinia Virus protein VP39"/>
    <property type="match status" value="1"/>
</dbReference>
<dbReference type="GeneID" id="41955638"/>
<dbReference type="PANTHER" id="PTHR43591:SF31">
    <property type="entry name" value="LAEA-LIKE, PUTATIVE (AFU_ORTHOLOGUE AFUA_8G01930)-RELATED"/>
    <property type="match status" value="1"/>
</dbReference>
<accession>A0A6P8BIB0</accession>
<keyword evidence="3" id="KW-1185">Reference proteome</keyword>
<dbReference type="InterPro" id="IPR029063">
    <property type="entry name" value="SAM-dependent_MTases_sf"/>
</dbReference>
<name>A0A6P8BIB0_PYRGI</name>
<sequence length="446" mass="49025">MSEIVRGTYPGDVTARGLTHGGEALLLLISAGLVSMYVPDFQDDTDGDSAIDVPFEESLTSVRSSIFAFQQENGRTYHAMSAGKYFLPNDHEEVQRLDLQHYVMIKTLNGRHCLCPKNETATSVLDLGTGTGIWAIEYADAHPEAHVIGVDLSPVQPEFAPPNCTFEIDDLEKEWTWSTKFDFIFARMMTGSFSENRSVVEKVFDQLEPGGYFEAQDMALPLGCDDGTLKPDSDFWKWCTLVMDGMKAFGRPVAAAQEWKKLMEDVGFEDVVETVYKWPTNQWPRDPFYKELGTWSLMNMDAALEPSTMVPLTRALGWSKDEVTVLVAKARKELRDPRIHAYWPIYVVYGRKPLRPTAAAWSPEPVPTATPAAAPALGSASSAAPAPVTVETESEAAPAKETAEATSSKTAEASEKTTESKDTKGKEGKDAKEEVGSSSVSDAKPE</sequence>
<dbReference type="KEGG" id="pgri:PgNI_00646"/>
<dbReference type="Pfam" id="PF13489">
    <property type="entry name" value="Methyltransf_23"/>
    <property type="match status" value="1"/>
</dbReference>
<dbReference type="SUPFAM" id="SSF53335">
    <property type="entry name" value="S-adenosyl-L-methionine-dependent methyltransferases"/>
    <property type="match status" value="1"/>
</dbReference>
<reference evidence="4" key="2">
    <citation type="submission" date="2019-10" db="EMBL/GenBank/DDBJ databases">
        <authorList>
            <consortium name="NCBI Genome Project"/>
        </authorList>
    </citation>
    <scope>NUCLEOTIDE SEQUENCE</scope>
    <source>
        <strain evidence="4">NI907</strain>
    </source>
</reference>
<organism evidence="3 4">
    <name type="scientific">Pyricularia grisea</name>
    <name type="common">Crabgrass-specific blast fungus</name>
    <name type="synonym">Magnaporthe grisea</name>
    <dbReference type="NCBI Taxonomy" id="148305"/>
    <lineage>
        <taxon>Eukaryota</taxon>
        <taxon>Fungi</taxon>
        <taxon>Dikarya</taxon>
        <taxon>Ascomycota</taxon>
        <taxon>Pezizomycotina</taxon>
        <taxon>Sordariomycetes</taxon>
        <taxon>Sordariomycetidae</taxon>
        <taxon>Magnaporthales</taxon>
        <taxon>Pyriculariaceae</taxon>
        <taxon>Pyricularia</taxon>
    </lineage>
</organism>
<dbReference type="Proteomes" id="UP000515153">
    <property type="component" value="Unplaced"/>
</dbReference>
<proteinExistence type="inferred from homology"/>
<dbReference type="RefSeq" id="XP_030986867.1">
    <property type="nucleotide sequence ID" value="XM_031120724.1"/>
</dbReference>
<evidence type="ECO:0000313" key="4">
    <source>
        <dbReference type="RefSeq" id="XP_030986867.1"/>
    </source>
</evidence>
<feature type="region of interest" description="Disordered" evidence="2">
    <location>
        <begin position="360"/>
        <end position="446"/>
    </location>
</feature>
<dbReference type="PANTHER" id="PTHR43591">
    <property type="entry name" value="METHYLTRANSFERASE"/>
    <property type="match status" value="1"/>
</dbReference>
<gene>
    <name evidence="4" type="ORF">PgNI_00646</name>
</gene>
<protein>
    <recommendedName>
        <fullName evidence="5">Methyltransferase domain-containing protein</fullName>
    </recommendedName>
</protein>
<feature type="compositionally biased region" description="Low complexity" evidence="2">
    <location>
        <begin position="367"/>
        <end position="411"/>
    </location>
</feature>
<evidence type="ECO:0000256" key="1">
    <source>
        <dbReference type="ARBA" id="ARBA00038158"/>
    </source>
</evidence>
<dbReference type="GO" id="GO:0008168">
    <property type="term" value="F:methyltransferase activity"/>
    <property type="evidence" value="ECO:0007669"/>
    <property type="project" value="TreeGrafter"/>
</dbReference>
<feature type="compositionally biased region" description="Basic and acidic residues" evidence="2">
    <location>
        <begin position="412"/>
        <end position="435"/>
    </location>
</feature>